<dbReference type="Proteomes" id="UP001207337">
    <property type="component" value="Unassembled WGS sequence"/>
</dbReference>
<dbReference type="PANTHER" id="PTHR23514:SF3">
    <property type="entry name" value="BYPASS OF STOP CODON PROTEIN 6"/>
    <property type="match status" value="1"/>
</dbReference>
<comment type="caution">
    <text evidence="9">The sequence shown here is derived from an EMBL/GenBank/DDBJ whole genome shotgun (WGS) entry which is preliminary data.</text>
</comment>
<feature type="transmembrane region" description="Helical" evidence="7">
    <location>
        <begin position="292"/>
        <end position="310"/>
    </location>
</feature>
<evidence type="ECO:0000256" key="3">
    <source>
        <dbReference type="ARBA" id="ARBA00022448"/>
    </source>
</evidence>
<keyword evidence="6 7" id="KW-0472">Membrane</keyword>
<feature type="domain" description="Major facilitator superfamily (MFS) profile" evidence="8">
    <location>
        <begin position="16"/>
        <end position="510"/>
    </location>
</feature>
<evidence type="ECO:0000259" key="8">
    <source>
        <dbReference type="PROSITE" id="PS50850"/>
    </source>
</evidence>
<keyword evidence="5 7" id="KW-1133">Transmembrane helix</keyword>
<feature type="transmembrane region" description="Helical" evidence="7">
    <location>
        <begin position="150"/>
        <end position="169"/>
    </location>
</feature>
<accession>A0ABT3PU14</accession>
<dbReference type="InterPro" id="IPR051788">
    <property type="entry name" value="MFS_Transporter"/>
</dbReference>
<dbReference type="Gene3D" id="1.20.1250.20">
    <property type="entry name" value="MFS general substrate transporter like domains"/>
    <property type="match status" value="1"/>
</dbReference>
<dbReference type="RefSeq" id="WP_265786451.1">
    <property type="nucleotide sequence ID" value="NZ_BAABRS010000001.1"/>
</dbReference>
<feature type="transmembrane region" description="Helical" evidence="7">
    <location>
        <begin position="316"/>
        <end position="334"/>
    </location>
</feature>
<keyword evidence="4 7" id="KW-0812">Transmembrane</keyword>
<feature type="transmembrane region" description="Helical" evidence="7">
    <location>
        <begin position="108"/>
        <end position="129"/>
    </location>
</feature>
<feature type="transmembrane region" description="Helical" evidence="7">
    <location>
        <begin position="259"/>
        <end position="280"/>
    </location>
</feature>
<evidence type="ECO:0000256" key="6">
    <source>
        <dbReference type="ARBA" id="ARBA00023136"/>
    </source>
</evidence>
<comment type="subcellular location">
    <subcellularLocation>
        <location evidence="1">Endomembrane system</location>
        <topology evidence="1">Multi-pass membrane protein</topology>
    </subcellularLocation>
</comment>
<dbReference type="SUPFAM" id="SSF103473">
    <property type="entry name" value="MFS general substrate transporter"/>
    <property type="match status" value="1"/>
</dbReference>
<reference evidence="9 10" key="1">
    <citation type="submission" date="2021-11" db="EMBL/GenBank/DDBJ databases">
        <title>Aliifidinibius sp. nov., a new bacterium isolated from saline soil.</title>
        <authorList>
            <person name="Galisteo C."/>
            <person name="De La Haba R."/>
            <person name="Sanchez-Porro C."/>
            <person name="Ventosa A."/>
        </authorList>
    </citation>
    <scope>NUCLEOTIDE SEQUENCE [LARGE SCALE GENOMIC DNA]</scope>
    <source>
        <strain evidence="9 10">KACC 190600</strain>
    </source>
</reference>
<proteinExistence type="inferred from homology"/>
<name>A0ABT3PU14_9BACT</name>
<feature type="transmembrane region" description="Helical" evidence="7">
    <location>
        <begin position="51"/>
        <end position="70"/>
    </location>
</feature>
<evidence type="ECO:0000256" key="7">
    <source>
        <dbReference type="SAM" id="Phobius"/>
    </source>
</evidence>
<sequence length="528" mass="57229">MNTSNEPSPQINRKKLFWGICIALLPTAFSFVLVSNILGQLKTEFILTNAQVGYIGGAALWGMAISLLTIGPFLEKFGFRKATIGAFIGHIAGVTLFLAAYPFAGDPFAYWILFLGAIGFGAGNGLIEVAGNPMVAALFPKNKTTKLNHFHAFFPGGMVVGGILGWLMTQTGVIGPVEIGHWTWQIAIIYIPIFAYGIMIFPEKFPKTETAEAGIPFKEMVRYTFTHPLVWGLILLKMITLSLEMGPSRWIPNILQAAGMHGILVAVWISAIMMVLRMFAAPFVERFSPPGILLGSSVLTGIGLLMFAFIESGTISIMLAATVFGCGVAFYFPTMVGLMSEKFPKAGSLGIVLLIGLGFFAAGGSNGIMGEVADQYLPEKLDEQQTLSILEQVEDRFPTYVAKAESASGNLEQLAELGYRPTDVQNVLGQAEDALAYYREHDEFDGTLTGNALRALVDTGVEQEQELINEAASILRPADNYGGRMAFLWIAPLAFLVALVFLIVFINDKRKGGYQAVSLTDDTTPETT</sequence>
<dbReference type="InterPro" id="IPR036259">
    <property type="entry name" value="MFS_trans_sf"/>
</dbReference>
<evidence type="ECO:0000313" key="10">
    <source>
        <dbReference type="Proteomes" id="UP001207337"/>
    </source>
</evidence>
<evidence type="ECO:0000256" key="1">
    <source>
        <dbReference type="ARBA" id="ARBA00004127"/>
    </source>
</evidence>
<comment type="similarity">
    <text evidence="2">Belongs to the major facilitator superfamily.</text>
</comment>
<dbReference type="Pfam" id="PF07690">
    <property type="entry name" value="MFS_1"/>
    <property type="match status" value="1"/>
</dbReference>
<feature type="transmembrane region" description="Helical" evidence="7">
    <location>
        <begin position="181"/>
        <end position="201"/>
    </location>
</feature>
<feature type="transmembrane region" description="Helical" evidence="7">
    <location>
        <begin position="486"/>
        <end position="506"/>
    </location>
</feature>
<dbReference type="PROSITE" id="PS50850">
    <property type="entry name" value="MFS"/>
    <property type="match status" value="1"/>
</dbReference>
<evidence type="ECO:0000256" key="4">
    <source>
        <dbReference type="ARBA" id="ARBA00022692"/>
    </source>
</evidence>
<dbReference type="PANTHER" id="PTHR23514">
    <property type="entry name" value="BYPASS OF STOP CODON PROTEIN 6"/>
    <property type="match status" value="1"/>
</dbReference>
<feature type="transmembrane region" description="Helical" evidence="7">
    <location>
        <begin position="82"/>
        <end position="102"/>
    </location>
</feature>
<feature type="transmembrane region" description="Helical" evidence="7">
    <location>
        <begin position="346"/>
        <end position="369"/>
    </location>
</feature>
<keyword evidence="3" id="KW-0813">Transport</keyword>
<evidence type="ECO:0000256" key="5">
    <source>
        <dbReference type="ARBA" id="ARBA00022989"/>
    </source>
</evidence>
<feature type="transmembrane region" description="Helical" evidence="7">
    <location>
        <begin position="16"/>
        <end position="39"/>
    </location>
</feature>
<organism evidence="9 10">
    <name type="scientific">Fodinibius salicampi</name>
    <dbReference type="NCBI Taxonomy" id="1920655"/>
    <lineage>
        <taxon>Bacteria</taxon>
        <taxon>Pseudomonadati</taxon>
        <taxon>Balneolota</taxon>
        <taxon>Balneolia</taxon>
        <taxon>Balneolales</taxon>
        <taxon>Balneolaceae</taxon>
        <taxon>Fodinibius</taxon>
    </lineage>
</organism>
<dbReference type="InterPro" id="IPR011701">
    <property type="entry name" value="MFS"/>
</dbReference>
<gene>
    <name evidence="9" type="ORF">LQ318_00290</name>
</gene>
<evidence type="ECO:0000256" key="2">
    <source>
        <dbReference type="ARBA" id="ARBA00008335"/>
    </source>
</evidence>
<protein>
    <submittedName>
        <fullName evidence="9">MFS transporter</fullName>
    </submittedName>
</protein>
<feature type="transmembrane region" description="Helical" evidence="7">
    <location>
        <begin position="221"/>
        <end position="239"/>
    </location>
</feature>
<dbReference type="InterPro" id="IPR020846">
    <property type="entry name" value="MFS_dom"/>
</dbReference>
<dbReference type="EMBL" id="JAJNDC010000001">
    <property type="protein sequence ID" value="MCW9711328.1"/>
    <property type="molecule type" value="Genomic_DNA"/>
</dbReference>
<keyword evidence="10" id="KW-1185">Reference proteome</keyword>
<evidence type="ECO:0000313" key="9">
    <source>
        <dbReference type="EMBL" id="MCW9711328.1"/>
    </source>
</evidence>